<comment type="similarity">
    <text evidence="2 6">Belongs to the flavin monoamine oxidase family.</text>
</comment>
<reference evidence="8" key="1">
    <citation type="submission" date="2023-06" db="EMBL/GenBank/DDBJ databases">
        <authorList>
            <person name="Noh H."/>
        </authorList>
    </citation>
    <scope>NUCLEOTIDE SEQUENCE</scope>
    <source>
        <strain evidence="8">DUCC20226</strain>
    </source>
</reference>
<dbReference type="SUPFAM" id="SSF51905">
    <property type="entry name" value="FAD/NAD(P)-binding domain"/>
    <property type="match status" value="1"/>
</dbReference>
<dbReference type="Gene3D" id="3.90.660.10">
    <property type="match status" value="2"/>
</dbReference>
<proteinExistence type="inferred from homology"/>
<evidence type="ECO:0000256" key="1">
    <source>
        <dbReference type="ARBA" id="ARBA00001974"/>
    </source>
</evidence>
<feature type="binding site" evidence="5">
    <location>
        <position position="383"/>
    </location>
    <ligand>
        <name>substrate</name>
    </ligand>
</feature>
<evidence type="ECO:0000256" key="2">
    <source>
        <dbReference type="ARBA" id="ARBA00005995"/>
    </source>
</evidence>
<dbReference type="Proteomes" id="UP001265746">
    <property type="component" value="Unassembled WGS sequence"/>
</dbReference>
<name>A0AAD9S5T6_PHOAM</name>
<comment type="catalytic activity">
    <reaction evidence="4">
        <text>a secondary aliphatic amine + O2 + H2O = a primary amine + an aldehyde + H2O2</text>
        <dbReference type="Rhea" id="RHEA:26414"/>
        <dbReference type="ChEBI" id="CHEBI:15377"/>
        <dbReference type="ChEBI" id="CHEBI:15379"/>
        <dbReference type="ChEBI" id="CHEBI:16240"/>
        <dbReference type="ChEBI" id="CHEBI:17478"/>
        <dbReference type="ChEBI" id="CHEBI:58855"/>
        <dbReference type="ChEBI" id="CHEBI:65296"/>
        <dbReference type="EC" id="1.4.3.4"/>
    </reaction>
</comment>
<sequence length="516" mass="57043">MARSRDGFTWTPSEGLLNGLPTIGAVDPPSYTAPESKGNHYDVIIIGAGYAGLVATRDLTTQGKKVLLIEGRDRLGGRTWNATIGGFNYELGGTWLHWHMPHIYHEISRYGLHNDWLVTQNPGGKEDYCTVTNGEKQSNISHQEEEDISGRVWRMFCKADGDYLRTSWKYAFGTGQSPELMAEWDKLSCRDRLDQIHDDLNPKELAALEAILVQMGGSSLDRMGFLNALHWWILGSHKPTGLNDIALHTRLRCGNSFLHQKIFSHAKSTGNLSYCFNSPVKSVKESKGLVTITSSAGQMWTAKHVICTIPLNVLGSIEFDPPLSTGKRKAAAEGHINLCNKIHVDVEGPDYLSWTSLCAPGQGLVASISDCLTPANDTHLVCFGPDPASPNGMSLKDIETVKKAFLATVPASKREQIKISRLVSHDWNSDEFAKGTWCYLPPNFLTRYLKELQKPHGNVLFASADWSDGWRGWIDGACQAGMQAAEQAIRLQGDHKPASQSRKINTVMNDFNSAHI</sequence>
<evidence type="ECO:0000259" key="7">
    <source>
        <dbReference type="Pfam" id="PF01593"/>
    </source>
</evidence>
<evidence type="ECO:0000313" key="9">
    <source>
        <dbReference type="Proteomes" id="UP001265746"/>
    </source>
</evidence>
<dbReference type="Gene3D" id="3.50.50.60">
    <property type="entry name" value="FAD/NAD(P)-binding domain"/>
    <property type="match status" value="2"/>
</dbReference>
<dbReference type="InterPro" id="IPR001613">
    <property type="entry name" value="Flavin_amine_oxidase"/>
</dbReference>
<dbReference type="GO" id="GO:0097621">
    <property type="term" value="F:monoamine oxidase activity"/>
    <property type="evidence" value="ECO:0007669"/>
    <property type="project" value="UniProtKB-EC"/>
</dbReference>
<keyword evidence="6" id="KW-0274">FAD</keyword>
<dbReference type="InterPro" id="IPR002937">
    <property type="entry name" value="Amino_oxidase"/>
</dbReference>
<feature type="domain" description="Amine oxidase" evidence="7">
    <location>
        <begin position="51"/>
        <end position="488"/>
    </location>
</feature>
<protein>
    <recommendedName>
        <fullName evidence="6">Amine oxidase</fullName>
        <ecNumber evidence="6">1.4.3.-</ecNumber>
    </recommendedName>
</protein>
<evidence type="ECO:0000256" key="3">
    <source>
        <dbReference type="ARBA" id="ARBA00023002"/>
    </source>
</evidence>
<keyword evidence="6" id="KW-0285">Flavoprotein</keyword>
<dbReference type="PRINTS" id="PR00757">
    <property type="entry name" value="AMINEOXDASEF"/>
</dbReference>
<organism evidence="8 9">
    <name type="scientific">Phomopsis amygdali</name>
    <name type="common">Fusicoccum amygdali</name>
    <dbReference type="NCBI Taxonomy" id="1214568"/>
    <lineage>
        <taxon>Eukaryota</taxon>
        <taxon>Fungi</taxon>
        <taxon>Dikarya</taxon>
        <taxon>Ascomycota</taxon>
        <taxon>Pezizomycotina</taxon>
        <taxon>Sordariomycetes</taxon>
        <taxon>Sordariomycetidae</taxon>
        <taxon>Diaporthales</taxon>
        <taxon>Diaporthaceae</taxon>
        <taxon>Diaporthe</taxon>
    </lineage>
</organism>
<evidence type="ECO:0000256" key="5">
    <source>
        <dbReference type="PIRSR" id="PIRSR601613-1"/>
    </source>
</evidence>
<comment type="cofactor">
    <cofactor evidence="1 6">
        <name>FAD</name>
        <dbReference type="ChEBI" id="CHEBI:57692"/>
    </cofactor>
</comment>
<dbReference type="EC" id="1.4.3.-" evidence="6"/>
<dbReference type="InterPro" id="IPR050703">
    <property type="entry name" value="Flavin_MAO"/>
</dbReference>
<comment type="caution">
    <text evidence="8">The sequence shown here is derived from an EMBL/GenBank/DDBJ whole genome shotgun (WGS) entry which is preliminary data.</text>
</comment>
<dbReference type="PANTHER" id="PTHR43563">
    <property type="entry name" value="AMINE OXIDASE"/>
    <property type="match status" value="1"/>
</dbReference>
<feature type="binding site" evidence="5">
    <location>
        <position position="280"/>
    </location>
    <ligand>
        <name>FAD</name>
        <dbReference type="ChEBI" id="CHEBI:57692"/>
    </ligand>
</feature>
<evidence type="ECO:0000313" key="8">
    <source>
        <dbReference type="EMBL" id="KAK2598881.1"/>
    </source>
</evidence>
<keyword evidence="9" id="KW-1185">Reference proteome</keyword>
<dbReference type="Pfam" id="PF01593">
    <property type="entry name" value="Amino_oxidase"/>
    <property type="match status" value="1"/>
</dbReference>
<dbReference type="PANTHER" id="PTHR43563:SF1">
    <property type="entry name" value="AMINE OXIDASE [FLAVIN-CONTAINING] B"/>
    <property type="match status" value="1"/>
</dbReference>
<dbReference type="EMBL" id="JAUJFL010000008">
    <property type="protein sequence ID" value="KAK2598881.1"/>
    <property type="molecule type" value="Genomic_DNA"/>
</dbReference>
<accession>A0AAD9S5T6</accession>
<evidence type="ECO:0000256" key="6">
    <source>
        <dbReference type="RuleBase" id="RU362067"/>
    </source>
</evidence>
<keyword evidence="3 6" id="KW-0560">Oxidoreductase</keyword>
<evidence type="ECO:0000256" key="4">
    <source>
        <dbReference type="ARBA" id="ARBA00048448"/>
    </source>
</evidence>
<gene>
    <name evidence="8" type="ORF">N8I77_012263</name>
</gene>
<dbReference type="AlphaFoldDB" id="A0AAD9S5T6"/>
<dbReference type="InterPro" id="IPR036188">
    <property type="entry name" value="FAD/NAD-bd_sf"/>
</dbReference>